<sequence>MNEFSIVCRVLGTLFYRQPQDPLLVPLFGLIQQGKLREHWPLEQDALLIRLQQSADPQALSSEFNHLFVGTECAVSPYRSDYVEEGADSELEVRTFLQQRGMPLGDAPADHFGSMLLAASWLEDQSQEDEAAAQIALFDEFMLPWCGKFLGKVEAHATSGFYRTLSEISREAITAMRDELEEALPEDIEDSEEDEQ</sequence>
<dbReference type="PANTHER" id="PTHR34227">
    <property type="entry name" value="CHAPERONE PROTEIN YCDY"/>
    <property type="match status" value="1"/>
</dbReference>
<dbReference type="InterPro" id="IPR036411">
    <property type="entry name" value="TorD-like_sf"/>
</dbReference>
<reference evidence="2" key="1">
    <citation type="submission" date="2022-12" db="EMBL/GenBank/DDBJ databases">
        <title>Complete genome sequence of an Australian strain of Rouxiella badensis DAR84756 and resolution of the R. badensis DSM100043 and R. chamberiensis DSM28324 genomes.</title>
        <authorList>
            <person name="Paul S."/>
            <person name="Anderson P.J."/>
            <person name="Maynard G."/>
            <person name="Dyall-Smith M."/>
            <person name="Kudinha T."/>
        </authorList>
    </citation>
    <scope>NUCLEOTIDE SEQUENCE</scope>
    <source>
        <strain evidence="2">DSM 28324</strain>
    </source>
</reference>
<accession>A0ABY7HSV8</accession>
<protein>
    <submittedName>
        <fullName evidence="2">Molecular chaperone</fullName>
    </submittedName>
</protein>
<dbReference type="InterPro" id="IPR020945">
    <property type="entry name" value="DMSO/NO3_reduct_chaperone"/>
</dbReference>
<dbReference type="InterPro" id="IPR026269">
    <property type="entry name" value="DmsD-type"/>
</dbReference>
<evidence type="ECO:0000313" key="3">
    <source>
        <dbReference type="Proteomes" id="UP001164712"/>
    </source>
</evidence>
<evidence type="ECO:0000313" key="2">
    <source>
        <dbReference type="EMBL" id="WAT01906.1"/>
    </source>
</evidence>
<evidence type="ECO:0000256" key="1">
    <source>
        <dbReference type="ARBA" id="ARBA00023186"/>
    </source>
</evidence>
<gene>
    <name evidence="2" type="ORF">O1V66_04185</name>
</gene>
<organism evidence="2 3">
    <name type="scientific">Rouxiella chamberiensis</name>
    <dbReference type="NCBI Taxonomy" id="1513468"/>
    <lineage>
        <taxon>Bacteria</taxon>
        <taxon>Pseudomonadati</taxon>
        <taxon>Pseudomonadota</taxon>
        <taxon>Gammaproteobacteria</taxon>
        <taxon>Enterobacterales</taxon>
        <taxon>Yersiniaceae</taxon>
        <taxon>Rouxiella</taxon>
    </lineage>
</organism>
<dbReference type="InterPro" id="IPR050289">
    <property type="entry name" value="TorD/DmsD_chaperones"/>
</dbReference>
<proteinExistence type="predicted"/>
<dbReference type="EMBL" id="CP114058">
    <property type="protein sequence ID" value="WAT01906.1"/>
    <property type="molecule type" value="Genomic_DNA"/>
</dbReference>
<name>A0ABY7HSV8_9GAMM</name>
<dbReference type="RefSeq" id="WP_045047042.1">
    <property type="nucleotide sequence ID" value="NZ_CP114058.1"/>
</dbReference>
<dbReference type="Proteomes" id="UP001164712">
    <property type="component" value="Chromosome"/>
</dbReference>
<dbReference type="Gene3D" id="1.10.3480.10">
    <property type="entry name" value="TorD-like"/>
    <property type="match status" value="1"/>
</dbReference>
<dbReference type="PANTHER" id="PTHR34227:SF12">
    <property type="entry name" value="CHAPERONE PROTEIN YCDY"/>
    <property type="match status" value="1"/>
</dbReference>
<dbReference type="PIRSF" id="PIRSF004690">
    <property type="entry name" value="DmsD"/>
    <property type="match status" value="1"/>
</dbReference>
<dbReference type="SUPFAM" id="SSF89155">
    <property type="entry name" value="TorD-like"/>
    <property type="match status" value="1"/>
</dbReference>
<keyword evidence="3" id="KW-1185">Reference proteome</keyword>
<dbReference type="Pfam" id="PF02613">
    <property type="entry name" value="Nitrate_red_del"/>
    <property type="match status" value="1"/>
</dbReference>
<keyword evidence="1" id="KW-0143">Chaperone</keyword>